<feature type="compositionally biased region" description="Basic residues" evidence="1">
    <location>
        <begin position="196"/>
        <end position="207"/>
    </location>
</feature>
<proteinExistence type="predicted"/>
<feature type="compositionally biased region" description="Polar residues" evidence="1">
    <location>
        <begin position="208"/>
        <end position="218"/>
    </location>
</feature>
<evidence type="ECO:0000313" key="2">
    <source>
        <dbReference type="EMBL" id="CDR44998.1"/>
    </source>
</evidence>
<sequence>MSDANALIQDDPAPDASPQPFGPFLTPSGGLRVPSTLPQFPALAGRVPTPDDSRSATPEDGAPNASKRRHERPFSLISSTTRTAETRPPVRSLFVSHRRRPSRSQPTSCTSPSPPAARHSFSPSTRPSGPSRPASSRDPTLPSLRLLRLGRLPRAETSSPSLSSASPSRSRRSGRSCTNTSTRGRQQPSWPTSWRTKSRPRLSRPNRQKSSSTRWARSLRNSSAYAGCGTMRSRSGRRTRSCGRRWRGLGGSCWRN</sequence>
<protein>
    <submittedName>
        <fullName evidence="2">RHTO0S10e04038g1_1</fullName>
    </submittedName>
</protein>
<feature type="compositionally biased region" description="Low complexity" evidence="1">
    <location>
        <begin position="175"/>
        <end position="185"/>
    </location>
</feature>
<organism evidence="2">
    <name type="scientific">Rhodotorula toruloides</name>
    <name type="common">Yeast</name>
    <name type="synonym">Rhodosporidium toruloides</name>
    <dbReference type="NCBI Taxonomy" id="5286"/>
    <lineage>
        <taxon>Eukaryota</taxon>
        <taxon>Fungi</taxon>
        <taxon>Dikarya</taxon>
        <taxon>Basidiomycota</taxon>
        <taxon>Pucciniomycotina</taxon>
        <taxon>Microbotryomycetes</taxon>
        <taxon>Sporidiobolales</taxon>
        <taxon>Sporidiobolaceae</taxon>
        <taxon>Rhodotorula</taxon>
    </lineage>
</organism>
<feature type="compositionally biased region" description="Low complexity" evidence="1">
    <location>
        <begin position="103"/>
        <end position="168"/>
    </location>
</feature>
<feature type="region of interest" description="Disordered" evidence="1">
    <location>
        <begin position="1"/>
        <end position="218"/>
    </location>
</feature>
<evidence type="ECO:0000256" key="1">
    <source>
        <dbReference type="SAM" id="MobiDB-lite"/>
    </source>
</evidence>
<reference evidence="2" key="1">
    <citation type="journal article" date="2014" name="Genome Announc.">
        <title>Draft genome sequence of Rhodosporidium toruloides CECT1137, an oleaginous yeast of biotechnological interest.</title>
        <authorList>
            <person name="Morin N."/>
            <person name="Calcas X."/>
            <person name="Devillers H."/>
            <person name="Durrens P."/>
            <person name="Sherman D.J."/>
            <person name="Nicaud J.-M."/>
            <person name="Neuveglise C."/>
        </authorList>
    </citation>
    <scope>NUCLEOTIDE SEQUENCE</scope>
    <source>
        <strain evidence="2">CECT1137</strain>
    </source>
</reference>
<dbReference type="AlphaFoldDB" id="A0A061BDG7"/>
<accession>A0A061BDG7</accession>
<gene>
    <name evidence="2" type="ORF">RHTO0S_10e04038g</name>
</gene>
<feature type="compositionally biased region" description="Polar residues" evidence="1">
    <location>
        <begin position="186"/>
        <end position="195"/>
    </location>
</feature>
<name>A0A061BDG7_RHOTO</name>
<dbReference type="EMBL" id="LK052945">
    <property type="protein sequence ID" value="CDR44998.1"/>
    <property type="molecule type" value="Genomic_DNA"/>
</dbReference>